<dbReference type="GO" id="GO:0071966">
    <property type="term" value="P:fungal-type cell wall polysaccharide metabolic process"/>
    <property type="evidence" value="ECO:0007669"/>
    <property type="project" value="TreeGrafter"/>
</dbReference>
<gene>
    <name evidence="2" type="ORF">FHG71_11620</name>
</gene>
<sequence length="586" mass="61273">MTIEHRDKIGIGLWDVDAKGTALNDVDRAGFAWHYTWRAKSLWDVDATPEMSTFVPMIWGESYLTADAISRIRDSGATTLLGFNEPDHAKQSNMSVTRALELWPQLEATGLRLGSPAVTQTGALGETSWLGQFMAGAEAQGLQVDFIQVHYYSKTADVAAFRTFLEAVHQQYGKPIWVTEWCLADWANPSRFSADQQAAYARAATEMMDDLPFVEKQAWFAGYEGGDGWNLNSGVFTSTGDLSAVGQAFLDLNAGTPEILGTSGADVLVGTADSELLLGEDGDDRLGGGGGDDTLRAGAGHDLLDGGAGRDRLEGGQGDDAYVVSDTLDTIVELAGEGRDEVRSSVTFTLGQDVEDLVLTGTARVNATGNALDNRVVGNAGINVLDGAAGADRLEGMGSNDIYRVDHSGDVAIELAGQGFDRVQASVGHTLAANVEELLLLGTSDLAGTANALANRVTGNAGANVLDGLGGSDKLYGVAGDDLLLGGAGHDTLDGGTGHDVLLGGAGNDSFVFNGGQDRVADFTDNLDTLQLDDALWSGTALTLSEVLALAAHADGAIVFDFANGHLLRVEGVATIASLMDDLAIV</sequence>
<dbReference type="OrthoDB" id="9809583at2"/>
<dbReference type="InterPro" id="IPR011049">
    <property type="entry name" value="Serralysin-like_metalloprot_C"/>
</dbReference>
<dbReference type="InterPro" id="IPR001343">
    <property type="entry name" value="Hemolysn_Ca-bd"/>
</dbReference>
<dbReference type="PANTHER" id="PTHR34154">
    <property type="entry name" value="ALKALI-SENSITIVE LINKAGE PROTEIN 1"/>
    <property type="match status" value="1"/>
</dbReference>
<comment type="caution">
    <text evidence="2">The sequence shown here is derived from an EMBL/GenBank/DDBJ whole genome shotgun (WGS) entry which is preliminary data.</text>
</comment>
<evidence type="ECO:0000313" key="3">
    <source>
        <dbReference type="Proteomes" id="UP000305709"/>
    </source>
</evidence>
<dbReference type="Gene3D" id="2.150.10.10">
    <property type="entry name" value="Serralysin-like metalloprotease, C-terminal"/>
    <property type="match status" value="2"/>
</dbReference>
<name>A0A5C4NE17_9RHOB</name>
<dbReference type="EMBL" id="VDFV01000014">
    <property type="protein sequence ID" value="TNC71396.1"/>
    <property type="molecule type" value="Genomic_DNA"/>
</dbReference>
<evidence type="ECO:0000259" key="1">
    <source>
        <dbReference type="Pfam" id="PF11790"/>
    </source>
</evidence>
<dbReference type="SUPFAM" id="SSF51445">
    <property type="entry name" value="(Trans)glycosidases"/>
    <property type="match status" value="1"/>
</dbReference>
<dbReference type="Pfam" id="PF11790">
    <property type="entry name" value="Glyco_hydro_cc"/>
    <property type="match status" value="1"/>
</dbReference>
<dbReference type="PRINTS" id="PR00313">
    <property type="entry name" value="CABNDNGRPT"/>
</dbReference>
<organism evidence="2 3">
    <name type="scientific">Rubellimicrobium roseum</name>
    <dbReference type="NCBI Taxonomy" id="687525"/>
    <lineage>
        <taxon>Bacteria</taxon>
        <taxon>Pseudomonadati</taxon>
        <taxon>Pseudomonadota</taxon>
        <taxon>Alphaproteobacteria</taxon>
        <taxon>Rhodobacterales</taxon>
        <taxon>Roseobacteraceae</taxon>
        <taxon>Rubellimicrobium</taxon>
    </lineage>
</organism>
<keyword evidence="3" id="KW-1185">Reference proteome</keyword>
<dbReference type="GO" id="GO:0005509">
    <property type="term" value="F:calcium ion binding"/>
    <property type="evidence" value="ECO:0007669"/>
    <property type="project" value="InterPro"/>
</dbReference>
<dbReference type="InterPro" id="IPR024655">
    <property type="entry name" value="Asl1_glyco_hydro_catalytic"/>
</dbReference>
<dbReference type="Gene3D" id="3.20.20.80">
    <property type="entry name" value="Glycosidases"/>
    <property type="match status" value="1"/>
</dbReference>
<dbReference type="InterPro" id="IPR053183">
    <property type="entry name" value="ASL1"/>
</dbReference>
<proteinExistence type="predicted"/>
<dbReference type="PROSITE" id="PS00330">
    <property type="entry name" value="HEMOLYSIN_CALCIUM"/>
    <property type="match status" value="5"/>
</dbReference>
<dbReference type="InterPro" id="IPR018511">
    <property type="entry name" value="Hemolysin-typ_Ca-bd_CS"/>
</dbReference>
<dbReference type="PANTHER" id="PTHR34154:SF3">
    <property type="entry name" value="ALKALI-SENSITIVE LINKAGE PROTEIN 1"/>
    <property type="match status" value="1"/>
</dbReference>
<accession>A0A5C4NE17</accession>
<dbReference type="SUPFAM" id="SSF51120">
    <property type="entry name" value="beta-Roll"/>
    <property type="match status" value="2"/>
</dbReference>
<dbReference type="AlphaFoldDB" id="A0A5C4NE17"/>
<dbReference type="Pfam" id="PF00353">
    <property type="entry name" value="HemolysinCabind"/>
    <property type="match status" value="4"/>
</dbReference>
<reference evidence="2 3" key="1">
    <citation type="submission" date="2019-06" db="EMBL/GenBank/DDBJ databases">
        <authorList>
            <person name="Jiang L."/>
        </authorList>
    </citation>
    <scope>NUCLEOTIDE SEQUENCE [LARGE SCALE GENOMIC DNA]</scope>
    <source>
        <strain evidence="2 3">YIM 48858</strain>
    </source>
</reference>
<dbReference type="InterPro" id="IPR017853">
    <property type="entry name" value="GH"/>
</dbReference>
<evidence type="ECO:0000313" key="2">
    <source>
        <dbReference type="EMBL" id="TNC71396.1"/>
    </source>
</evidence>
<protein>
    <recommendedName>
        <fullName evidence="1">Asl1-like glycosyl hydrolase catalytic domain-containing protein</fullName>
    </recommendedName>
</protein>
<dbReference type="RefSeq" id="WP_139081849.1">
    <property type="nucleotide sequence ID" value="NZ_VDFV01000014.1"/>
</dbReference>
<dbReference type="Proteomes" id="UP000305709">
    <property type="component" value="Unassembled WGS sequence"/>
</dbReference>
<feature type="domain" description="Asl1-like glycosyl hydrolase catalytic" evidence="1">
    <location>
        <begin position="19"/>
        <end position="249"/>
    </location>
</feature>